<evidence type="ECO:0000313" key="2">
    <source>
        <dbReference type="EMBL" id="LAA39081.1"/>
    </source>
</evidence>
<reference evidence="2" key="1">
    <citation type="submission" date="2017-07" db="EMBL/GenBank/DDBJ databases">
        <authorList>
            <person name="Mikheyev A."/>
            <person name="Grau M."/>
        </authorList>
    </citation>
    <scope>NUCLEOTIDE SEQUENCE</scope>
    <source>
        <tissue evidence="2">Venom_gland</tissue>
    </source>
</reference>
<feature type="compositionally biased region" description="Polar residues" evidence="1">
    <location>
        <begin position="32"/>
        <end position="53"/>
    </location>
</feature>
<sequence>MEGVGVLHYLHLHGFSILPSLEVSLPREPAVSKTSSHNSTADTEVNMSFQVKNQDPEWTDNGDSDSIRNDSDGTVVSESEMVDPREDKTLLGSSVKEDYCYVTEKIQNLQKKRKRGHDSSIKAYKKPVQGEESDAAIHLLPGPKDTKEMASHSPAFRHEDHKET</sequence>
<reference evidence="2" key="2">
    <citation type="submission" date="2017-11" db="EMBL/GenBank/DDBJ databases">
        <title>Coralsnake Venomics: Analyses of Venom Gland Transcriptomes and Proteomes of Six Brazilian Taxa.</title>
        <authorList>
            <person name="Aird S.D."/>
            <person name="Jorge da Silva N."/>
            <person name="Qiu L."/>
            <person name="Villar-Briones A."/>
            <person name="Aparecida-Saddi V."/>
            <person name="Campos-Telles M.P."/>
            <person name="Grau M."/>
            <person name="Mikheyev A.S."/>
        </authorList>
    </citation>
    <scope>NUCLEOTIDE SEQUENCE</scope>
    <source>
        <tissue evidence="2">Venom_gland</tissue>
    </source>
</reference>
<organism evidence="2">
    <name type="scientific">Micrurus corallinus</name>
    <name type="common">Brazilian coral snake</name>
    <dbReference type="NCBI Taxonomy" id="54390"/>
    <lineage>
        <taxon>Eukaryota</taxon>
        <taxon>Metazoa</taxon>
        <taxon>Chordata</taxon>
        <taxon>Craniata</taxon>
        <taxon>Vertebrata</taxon>
        <taxon>Euteleostomi</taxon>
        <taxon>Lepidosauria</taxon>
        <taxon>Squamata</taxon>
        <taxon>Bifurcata</taxon>
        <taxon>Unidentata</taxon>
        <taxon>Episquamata</taxon>
        <taxon>Toxicofera</taxon>
        <taxon>Serpentes</taxon>
        <taxon>Colubroidea</taxon>
        <taxon>Elapidae</taxon>
        <taxon>Elapinae</taxon>
        <taxon>Micrurus</taxon>
    </lineage>
</organism>
<feature type="compositionally biased region" description="Basic and acidic residues" evidence="1">
    <location>
        <begin position="144"/>
        <end position="164"/>
    </location>
</feature>
<accession>A0A2D4EV13</accession>
<name>A0A2D4EV13_MICCO</name>
<protein>
    <submittedName>
        <fullName evidence="2">Uncharacterized protein</fullName>
    </submittedName>
</protein>
<dbReference type="EMBL" id="IACJ01019743">
    <property type="protein sequence ID" value="LAA39081.1"/>
    <property type="molecule type" value="Transcribed_RNA"/>
</dbReference>
<dbReference type="AlphaFoldDB" id="A0A2D4EV13"/>
<proteinExistence type="predicted"/>
<evidence type="ECO:0000256" key="1">
    <source>
        <dbReference type="SAM" id="MobiDB-lite"/>
    </source>
</evidence>
<feature type="region of interest" description="Disordered" evidence="1">
    <location>
        <begin position="110"/>
        <end position="164"/>
    </location>
</feature>
<feature type="region of interest" description="Disordered" evidence="1">
    <location>
        <begin position="29"/>
        <end position="89"/>
    </location>
</feature>